<dbReference type="GO" id="GO:0030313">
    <property type="term" value="C:cell envelope"/>
    <property type="evidence" value="ECO:0007669"/>
    <property type="project" value="UniProtKB-SubCell"/>
</dbReference>
<dbReference type="EMBL" id="APJX01000002">
    <property type="protein sequence ID" value="EMS80727.1"/>
    <property type="molecule type" value="Genomic_DNA"/>
</dbReference>
<dbReference type="PROSITE" id="PS51257">
    <property type="entry name" value="PROKAR_LIPOPROTEIN"/>
    <property type="match status" value="1"/>
</dbReference>
<evidence type="ECO:0000256" key="4">
    <source>
        <dbReference type="ARBA" id="ARBA00022617"/>
    </source>
</evidence>
<dbReference type="Pfam" id="PF14537">
    <property type="entry name" value="Cytochrom_c3_2"/>
    <property type="match status" value="1"/>
</dbReference>
<comment type="caution">
    <text evidence="9">The sequence shown here is derived from an EMBL/GenBank/DDBJ whole genome shotgun (WGS) entry which is preliminary data.</text>
</comment>
<reference evidence="9 10" key="1">
    <citation type="journal article" date="2013" name="Genome Announc.">
        <title>Draft Genome Sequence of Desulfotignum phosphitoxidans DSM 13687 Strain FiPS-3.</title>
        <authorList>
            <person name="Poehlein A."/>
            <person name="Daniel R."/>
            <person name="Simeonova D.D."/>
        </authorList>
    </citation>
    <scope>NUCLEOTIDE SEQUENCE [LARGE SCALE GENOMIC DNA]</scope>
    <source>
        <strain evidence="9 10">DSM 13687</strain>
    </source>
</reference>
<evidence type="ECO:0000259" key="8">
    <source>
        <dbReference type="Pfam" id="PF14537"/>
    </source>
</evidence>
<dbReference type="GO" id="GO:0046872">
    <property type="term" value="F:metal ion binding"/>
    <property type="evidence" value="ECO:0007669"/>
    <property type="project" value="UniProtKB-KW"/>
</dbReference>
<dbReference type="Proteomes" id="UP000014216">
    <property type="component" value="Unassembled WGS sequence"/>
</dbReference>
<dbReference type="Gene3D" id="1.10.1130.10">
    <property type="entry name" value="Flavocytochrome C3, Chain A"/>
    <property type="match status" value="1"/>
</dbReference>
<protein>
    <submittedName>
        <fullName evidence="9">Putative flavocytochrome c heme subunit</fullName>
    </submittedName>
</protein>
<keyword evidence="3" id="KW-0813">Transport</keyword>
<feature type="domain" description="Tetrahaem cytochrome" evidence="8">
    <location>
        <begin position="68"/>
        <end position="145"/>
    </location>
</feature>
<evidence type="ECO:0000256" key="3">
    <source>
        <dbReference type="ARBA" id="ARBA00022448"/>
    </source>
</evidence>
<evidence type="ECO:0000313" key="10">
    <source>
        <dbReference type="Proteomes" id="UP000014216"/>
    </source>
</evidence>
<dbReference type="AlphaFoldDB" id="S0G705"/>
<dbReference type="InterPro" id="IPR036280">
    <property type="entry name" value="Multihaem_cyt_sf"/>
</dbReference>
<keyword evidence="6" id="KW-0249">Electron transport</keyword>
<keyword evidence="5" id="KW-0479">Metal-binding</keyword>
<organism evidence="9 10">
    <name type="scientific">Desulfotignum phosphitoxidans DSM 13687</name>
    <dbReference type="NCBI Taxonomy" id="1286635"/>
    <lineage>
        <taxon>Bacteria</taxon>
        <taxon>Pseudomonadati</taxon>
        <taxon>Thermodesulfobacteriota</taxon>
        <taxon>Desulfobacteria</taxon>
        <taxon>Desulfobacterales</taxon>
        <taxon>Desulfobacteraceae</taxon>
        <taxon>Desulfotignum</taxon>
    </lineage>
</organism>
<evidence type="ECO:0000256" key="6">
    <source>
        <dbReference type="ARBA" id="ARBA00022982"/>
    </source>
</evidence>
<evidence type="ECO:0000256" key="1">
    <source>
        <dbReference type="ARBA" id="ARBA00001926"/>
    </source>
</evidence>
<dbReference type="InterPro" id="IPR012286">
    <property type="entry name" value="Tetrahaem_cytochrome"/>
</dbReference>
<accession>S0G705</accession>
<keyword evidence="7" id="KW-0408">Iron</keyword>
<evidence type="ECO:0000256" key="7">
    <source>
        <dbReference type="ARBA" id="ARBA00023004"/>
    </source>
</evidence>
<keyword evidence="4" id="KW-0349">Heme</keyword>
<evidence type="ECO:0000256" key="2">
    <source>
        <dbReference type="ARBA" id="ARBA00004196"/>
    </source>
</evidence>
<name>S0G705_9BACT</name>
<sequence>MKWNYRILLLAALFGGVGLGLIGLGITGCSGINRGAGERTSAGKMEKEVSETRVTVKPVNVVMSLKPHHQGAGLSCEDCHGSGTPQAIRADACLSCHCTSEGIAQSTEALKPNPHDSLHYGPDLDCDLCHHEHTRSENYCNNCHEFDLQVP</sequence>
<gene>
    <name evidence="9" type="ORF">Dpo_2c04230</name>
</gene>
<proteinExistence type="predicted"/>
<keyword evidence="10" id="KW-1185">Reference proteome</keyword>
<evidence type="ECO:0000313" key="9">
    <source>
        <dbReference type="EMBL" id="EMS80727.1"/>
    </source>
</evidence>
<comment type="cofactor">
    <cofactor evidence="1">
        <name>heme c</name>
        <dbReference type="ChEBI" id="CHEBI:61717"/>
    </cofactor>
</comment>
<evidence type="ECO:0000256" key="5">
    <source>
        <dbReference type="ARBA" id="ARBA00022723"/>
    </source>
</evidence>
<dbReference type="SUPFAM" id="SSF48695">
    <property type="entry name" value="Multiheme cytochromes"/>
    <property type="match status" value="1"/>
</dbReference>
<comment type="subcellular location">
    <subcellularLocation>
        <location evidence="2">Cell envelope</location>
    </subcellularLocation>
</comment>